<name>A0ABS0EL32_9FLAO</name>
<evidence type="ECO:0000313" key="2">
    <source>
        <dbReference type="EMBL" id="MBF8150120.1"/>
    </source>
</evidence>
<feature type="region of interest" description="Disordered" evidence="1">
    <location>
        <begin position="125"/>
        <end position="157"/>
    </location>
</feature>
<feature type="compositionally biased region" description="Basic and acidic residues" evidence="1">
    <location>
        <begin position="72"/>
        <end position="108"/>
    </location>
</feature>
<evidence type="ECO:0008006" key="4">
    <source>
        <dbReference type="Google" id="ProtNLM"/>
    </source>
</evidence>
<reference evidence="2 3" key="1">
    <citation type="submission" date="2020-11" db="EMBL/GenBank/DDBJ databases">
        <title>Winogradskyella marina sp. nov., isolated from marine sediment.</title>
        <authorList>
            <person name="Bo J."/>
            <person name="Wang S."/>
            <person name="Song X."/>
            <person name="Du Z."/>
        </authorList>
    </citation>
    <scope>NUCLEOTIDE SEQUENCE [LARGE SCALE GENOMIC DNA]</scope>
    <source>
        <strain evidence="2 3">F6397</strain>
    </source>
</reference>
<gene>
    <name evidence="2" type="ORF">ITJ86_09445</name>
</gene>
<keyword evidence="3" id="KW-1185">Reference proteome</keyword>
<dbReference type="RefSeq" id="WP_195871393.1">
    <property type="nucleotide sequence ID" value="NZ_JADOET010000007.1"/>
</dbReference>
<accession>A0ABS0EL32</accession>
<feature type="region of interest" description="Disordered" evidence="1">
    <location>
        <begin position="68"/>
        <end position="108"/>
    </location>
</feature>
<proteinExistence type="predicted"/>
<sequence length="157" mass="18598">MKKVLVIALALFTINGMAQKKKQTKDKKDRSELRAQMTPNDIADLKSKNLTLKLDLTDGQQQKVHKLILDNATDRQHLRDKNKPKEGEKREKPSQQEMVKRQNERLDAQIEMKREMKSILTEEQYAKFEKMTPRKNKKRGVRAHKRDRNHDKQRAKK</sequence>
<evidence type="ECO:0000313" key="3">
    <source>
        <dbReference type="Proteomes" id="UP000611215"/>
    </source>
</evidence>
<comment type="caution">
    <text evidence="2">The sequence shown here is derived from an EMBL/GenBank/DDBJ whole genome shotgun (WGS) entry which is preliminary data.</text>
</comment>
<organism evidence="2 3">
    <name type="scientific">Winogradskyella marina</name>
    <dbReference type="NCBI Taxonomy" id="2785530"/>
    <lineage>
        <taxon>Bacteria</taxon>
        <taxon>Pseudomonadati</taxon>
        <taxon>Bacteroidota</taxon>
        <taxon>Flavobacteriia</taxon>
        <taxon>Flavobacteriales</taxon>
        <taxon>Flavobacteriaceae</taxon>
        <taxon>Winogradskyella</taxon>
    </lineage>
</organism>
<dbReference type="EMBL" id="JADOET010000007">
    <property type="protein sequence ID" value="MBF8150120.1"/>
    <property type="molecule type" value="Genomic_DNA"/>
</dbReference>
<dbReference type="Proteomes" id="UP000611215">
    <property type="component" value="Unassembled WGS sequence"/>
</dbReference>
<dbReference type="Gene3D" id="1.20.120.1490">
    <property type="match status" value="1"/>
</dbReference>
<feature type="compositionally biased region" description="Basic residues" evidence="1">
    <location>
        <begin position="133"/>
        <end position="147"/>
    </location>
</feature>
<evidence type="ECO:0000256" key="1">
    <source>
        <dbReference type="SAM" id="MobiDB-lite"/>
    </source>
</evidence>
<protein>
    <recommendedName>
        <fullName evidence="4">DUF4890 domain-containing protein</fullName>
    </recommendedName>
</protein>
<feature type="compositionally biased region" description="Basic and acidic residues" evidence="1">
    <location>
        <begin position="148"/>
        <end position="157"/>
    </location>
</feature>